<protein>
    <submittedName>
        <fullName evidence="7">Cytochrome P450 oxidoreductase</fullName>
    </submittedName>
</protein>
<keyword evidence="5" id="KW-0472">Membrane</keyword>
<dbReference type="InterPro" id="IPR002401">
    <property type="entry name" value="Cyt_P450_E_grp-I"/>
</dbReference>
<keyword evidence="4" id="KW-0349">Heme</keyword>
<comment type="cofactor">
    <cofactor evidence="1">
        <name>heme</name>
        <dbReference type="ChEBI" id="CHEBI:30413"/>
    </cofactor>
</comment>
<keyword evidence="5" id="KW-0812">Transmembrane</keyword>
<evidence type="ECO:0000256" key="2">
    <source>
        <dbReference type="ARBA" id="ARBA00022723"/>
    </source>
</evidence>
<keyword evidence="8" id="KW-1185">Reference proteome</keyword>
<reference evidence="7 8" key="1">
    <citation type="journal article" date="2021" name="Nat. Commun.">
        <title>Genetic determinants of endophytism in the Arabidopsis root mycobiome.</title>
        <authorList>
            <person name="Mesny F."/>
            <person name="Miyauchi S."/>
            <person name="Thiergart T."/>
            <person name="Pickel B."/>
            <person name="Atanasova L."/>
            <person name="Karlsson M."/>
            <person name="Huettel B."/>
            <person name="Barry K.W."/>
            <person name="Haridas S."/>
            <person name="Chen C."/>
            <person name="Bauer D."/>
            <person name="Andreopoulos W."/>
            <person name="Pangilinan J."/>
            <person name="LaButti K."/>
            <person name="Riley R."/>
            <person name="Lipzen A."/>
            <person name="Clum A."/>
            <person name="Drula E."/>
            <person name="Henrissat B."/>
            <person name="Kohler A."/>
            <person name="Grigoriev I.V."/>
            <person name="Martin F.M."/>
            <person name="Hacquard S."/>
        </authorList>
    </citation>
    <scope>NUCLEOTIDE SEQUENCE [LARGE SCALE GENOMIC DNA]</scope>
    <source>
        <strain evidence="7 8">MPI-SDFR-AT-0080</strain>
    </source>
</reference>
<evidence type="ECO:0000256" key="1">
    <source>
        <dbReference type="ARBA" id="ARBA00001971"/>
    </source>
</evidence>
<dbReference type="InterPro" id="IPR036396">
    <property type="entry name" value="Cyt_P450_sf"/>
</dbReference>
<accession>A0ABQ8GQ54</accession>
<feature type="chain" id="PRO_5046576409" evidence="6">
    <location>
        <begin position="17"/>
        <end position="510"/>
    </location>
</feature>
<dbReference type="SUPFAM" id="SSF48264">
    <property type="entry name" value="Cytochrome P450"/>
    <property type="match status" value="1"/>
</dbReference>
<evidence type="ECO:0000256" key="4">
    <source>
        <dbReference type="RuleBase" id="RU000461"/>
    </source>
</evidence>
<gene>
    <name evidence="7" type="ORF">B0J12DRAFT_763481</name>
</gene>
<name>A0ABQ8GQ54_9PEZI</name>
<comment type="similarity">
    <text evidence="4">Belongs to the cytochrome P450 family.</text>
</comment>
<keyword evidence="3 4" id="KW-0408">Iron</keyword>
<dbReference type="PANTHER" id="PTHR24305">
    <property type="entry name" value="CYTOCHROME P450"/>
    <property type="match status" value="1"/>
</dbReference>
<dbReference type="CDD" id="cd11062">
    <property type="entry name" value="CYP58-like"/>
    <property type="match status" value="1"/>
</dbReference>
<evidence type="ECO:0000256" key="6">
    <source>
        <dbReference type="SAM" id="SignalP"/>
    </source>
</evidence>
<dbReference type="InterPro" id="IPR017972">
    <property type="entry name" value="Cyt_P450_CS"/>
</dbReference>
<keyword evidence="4" id="KW-0560">Oxidoreductase</keyword>
<keyword evidence="4" id="KW-0503">Monooxygenase</keyword>
<feature type="transmembrane region" description="Helical" evidence="5">
    <location>
        <begin position="19"/>
        <end position="36"/>
    </location>
</feature>
<comment type="caution">
    <text evidence="7">The sequence shown here is derived from an EMBL/GenBank/DDBJ whole genome shotgun (WGS) entry which is preliminary data.</text>
</comment>
<evidence type="ECO:0000256" key="3">
    <source>
        <dbReference type="ARBA" id="ARBA00023004"/>
    </source>
</evidence>
<keyword evidence="6" id="KW-0732">Signal</keyword>
<sequence length="510" mass="56716">MALITALSSLMPPILASPWPLLFALALVSLVSLLLYRLHLHPLSPFPGPLLARSTSLWLYAHSYLGTEARVIDALHARYGPVVRIAPNELDLSAGAALNAVYVARGGFRKAACYRNFDIEGHQSIFSAVDPGHRAPRAKAVVGLFSTQAIRRDGEGVVRGVAERMCRRWEEEKRDGGCSGDGRGRRVDVLNLARSLALDAVSGYLFRRSYGGVEEGKQGGRKGGEAPQQQQLSASQFVNTFVAVGRFFYLPNWVFVAVEALAMRFNVEKHEVESSMGTVAAFVKDIVEEAEKNGLEETYHGRLLKAGFTKDETMAQCMDLMFAGTDSTGMNLATACWWLAKKPEVYDCLRKEVLANPDADPQTLPYFSGVIKETLRISMANPTRLPRVVPPEGWNFESTFIPPDTVVGLSPYTLHFNPQVFPRPHEFLPERWENPTPDMLRDHIPFGLGSRACIARNLATVELYLAVREIVRRGVLEGAKCVQDKIEILDWFNSKVIGEKIELEWDDEEV</sequence>
<dbReference type="InterPro" id="IPR050121">
    <property type="entry name" value="Cytochrome_P450_monoxygenase"/>
</dbReference>
<organism evidence="7 8">
    <name type="scientific">Macrophomina phaseolina</name>
    <dbReference type="NCBI Taxonomy" id="35725"/>
    <lineage>
        <taxon>Eukaryota</taxon>
        <taxon>Fungi</taxon>
        <taxon>Dikarya</taxon>
        <taxon>Ascomycota</taxon>
        <taxon>Pezizomycotina</taxon>
        <taxon>Dothideomycetes</taxon>
        <taxon>Dothideomycetes incertae sedis</taxon>
        <taxon>Botryosphaeriales</taxon>
        <taxon>Botryosphaeriaceae</taxon>
        <taxon>Macrophomina</taxon>
    </lineage>
</organism>
<dbReference type="Gene3D" id="1.10.630.10">
    <property type="entry name" value="Cytochrome P450"/>
    <property type="match status" value="1"/>
</dbReference>
<dbReference type="PANTHER" id="PTHR24305:SF156">
    <property type="entry name" value="P450, PUTATIVE (EUROFUNG)-RELATED"/>
    <property type="match status" value="1"/>
</dbReference>
<feature type="signal peptide" evidence="6">
    <location>
        <begin position="1"/>
        <end position="16"/>
    </location>
</feature>
<dbReference type="Pfam" id="PF00067">
    <property type="entry name" value="p450"/>
    <property type="match status" value="1"/>
</dbReference>
<keyword evidence="5" id="KW-1133">Transmembrane helix</keyword>
<keyword evidence="2 4" id="KW-0479">Metal-binding</keyword>
<evidence type="ECO:0000313" key="7">
    <source>
        <dbReference type="EMBL" id="KAH7062325.1"/>
    </source>
</evidence>
<dbReference type="PRINTS" id="PR00463">
    <property type="entry name" value="EP450I"/>
</dbReference>
<dbReference type="InterPro" id="IPR001128">
    <property type="entry name" value="Cyt_P450"/>
</dbReference>
<dbReference type="EMBL" id="JAGTJR010000003">
    <property type="protein sequence ID" value="KAH7062325.1"/>
    <property type="molecule type" value="Genomic_DNA"/>
</dbReference>
<proteinExistence type="inferred from homology"/>
<dbReference type="Proteomes" id="UP000774617">
    <property type="component" value="Unassembled WGS sequence"/>
</dbReference>
<evidence type="ECO:0000256" key="5">
    <source>
        <dbReference type="SAM" id="Phobius"/>
    </source>
</evidence>
<dbReference type="PROSITE" id="PS00086">
    <property type="entry name" value="CYTOCHROME_P450"/>
    <property type="match status" value="1"/>
</dbReference>
<evidence type="ECO:0000313" key="8">
    <source>
        <dbReference type="Proteomes" id="UP000774617"/>
    </source>
</evidence>
<dbReference type="PRINTS" id="PR00385">
    <property type="entry name" value="P450"/>
</dbReference>